<comment type="similarity">
    <text evidence="2">Belongs to the OXR1 family.</text>
</comment>
<sequence length="101" mass="11481">MLTLTFPLVPQLAVGLPPHWTSCTFSLVYSTARDGFSLSTLYRKVRYVQGGQLLLIRDTLGGVFGAVMSERMHCSPHFYGTGESCVFHWKPDFQVRFRCVY</sequence>
<dbReference type="Proteomes" id="UP000784294">
    <property type="component" value="Unassembled WGS sequence"/>
</dbReference>
<dbReference type="AlphaFoldDB" id="A0A448XML9"/>
<dbReference type="EMBL" id="CAAALY010264282">
    <property type="protein sequence ID" value="VEL40270.1"/>
    <property type="molecule type" value="Genomic_DNA"/>
</dbReference>
<gene>
    <name evidence="6" type="ORF">PXEA_LOCUS33710</name>
</gene>
<dbReference type="PROSITE" id="PS51886">
    <property type="entry name" value="TLDC"/>
    <property type="match status" value="1"/>
</dbReference>
<dbReference type="Pfam" id="PF07534">
    <property type="entry name" value="TLD"/>
    <property type="match status" value="1"/>
</dbReference>
<protein>
    <recommendedName>
        <fullName evidence="4">Oxidation resistance protein 1</fullName>
    </recommendedName>
</protein>
<dbReference type="PANTHER" id="PTHR23354:SF62">
    <property type="entry name" value="MUSTARD, ISOFORM V"/>
    <property type="match status" value="1"/>
</dbReference>
<evidence type="ECO:0000259" key="5">
    <source>
        <dbReference type="PROSITE" id="PS51886"/>
    </source>
</evidence>
<keyword evidence="7" id="KW-1185">Reference proteome</keyword>
<reference evidence="6" key="1">
    <citation type="submission" date="2018-11" db="EMBL/GenBank/DDBJ databases">
        <authorList>
            <consortium name="Pathogen Informatics"/>
        </authorList>
    </citation>
    <scope>NUCLEOTIDE SEQUENCE</scope>
</reference>
<evidence type="ECO:0000256" key="2">
    <source>
        <dbReference type="ARBA" id="ARBA00009540"/>
    </source>
</evidence>
<accession>A0A448XML9</accession>
<dbReference type="InterPro" id="IPR006571">
    <property type="entry name" value="TLDc_dom"/>
</dbReference>
<feature type="domain" description="TLDc" evidence="5">
    <location>
        <begin position="2"/>
        <end position="101"/>
    </location>
</feature>
<dbReference type="GO" id="GO:0005739">
    <property type="term" value="C:mitochondrion"/>
    <property type="evidence" value="ECO:0007669"/>
    <property type="project" value="UniProtKB-SubCell"/>
</dbReference>
<evidence type="ECO:0000313" key="7">
    <source>
        <dbReference type="Proteomes" id="UP000784294"/>
    </source>
</evidence>
<name>A0A448XML9_9PLAT</name>
<comment type="subcellular location">
    <subcellularLocation>
        <location evidence="1">Mitochondrion</location>
    </subcellularLocation>
</comment>
<dbReference type="PANTHER" id="PTHR23354">
    <property type="entry name" value="NUCLEOLAR PROTEIN 7/ESTROGEN RECEPTOR COACTIVATOR-RELATED"/>
    <property type="match status" value="1"/>
</dbReference>
<evidence type="ECO:0000313" key="6">
    <source>
        <dbReference type="EMBL" id="VEL40270.1"/>
    </source>
</evidence>
<organism evidence="6 7">
    <name type="scientific">Protopolystoma xenopodis</name>
    <dbReference type="NCBI Taxonomy" id="117903"/>
    <lineage>
        <taxon>Eukaryota</taxon>
        <taxon>Metazoa</taxon>
        <taxon>Spiralia</taxon>
        <taxon>Lophotrochozoa</taxon>
        <taxon>Platyhelminthes</taxon>
        <taxon>Monogenea</taxon>
        <taxon>Polyopisthocotylea</taxon>
        <taxon>Polystomatidea</taxon>
        <taxon>Polystomatidae</taxon>
        <taxon>Protopolystoma</taxon>
    </lineage>
</organism>
<comment type="caution">
    <text evidence="6">The sequence shown here is derived from an EMBL/GenBank/DDBJ whole genome shotgun (WGS) entry which is preliminary data.</text>
</comment>
<dbReference type="SMART" id="SM00584">
    <property type="entry name" value="TLDc"/>
    <property type="match status" value="1"/>
</dbReference>
<evidence type="ECO:0000256" key="4">
    <source>
        <dbReference type="ARBA" id="ARBA00040604"/>
    </source>
</evidence>
<evidence type="ECO:0000256" key="1">
    <source>
        <dbReference type="ARBA" id="ARBA00004173"/>
    </source>
</evidence>
<dbReference type="OrthoDB" id="26679at2759"/>
<proteinExistence type="inferred from homology"/>
<evidence type="ECO:0000256" key="3">
    <source>
        <dbReference type="ARBA" id="ARBA00023128"/>
    </source>
</evidence>
<keyword evidence="3" id="KW-0496">Mitochondrion</keyword>